<evidence type="ECO:0000313" key="2">
    <source>
        <dbReference type="EMBL" id="CAB5225667.1"/>
    </source>
</evidence>
<dbReference type="EMBL" id="LR798343">
    <property type="protein sequence ID" value="CAB5225667.1"/>
    <property type="molecule type" value="Genomic_DNA"/>
</dbReference>
<proteinExistence type="predicted"/>
<name>A0A6J5NJD9_9CAUD</name>
<sequence length="88" mass="10048">MRNADTKTVFLREVINSAAFRYGWNSCMEGRPFDPDAWRHHGNAMWNYERGRLAATEAQRGYLKVRLTSAVDPFAVPGVAECARRACR</sequence>
<evidence type="ECO:0000313" key="1">
    <source>
        <dbReference type="EMBL" id="CAB4157008.1"/>
    </source>
</evidence>
<accession>A0A6J5NJD9</accession>
<protein>
    <submittedName>
        <fullName evidence="1">Uncharacterized protein</fullName>
    </submittedName>
</protein>
<reference evidence="1" key="1">
    <citation type="submission" date="2020-04" db="EMBL/GenBank/DDBJ databases">
        <authorList>
            <person name="Chiriac C."/>
            <person name="Salcher M."/>
            <person name="Ghai R."/>
            <person name="Kavagutti S V."/>
        </authorList>
    </citation>
    <scope>NUCLEOTIDE SEQUENCE</scope>
</reference>
<gene>
    <name evidence="1" type="ORF">UFOVP675_36</name>
    <name evidence="2" type="ORF">UFOVP747_63</name>
</gene>
<dbReference type="EMBL" id="LR796648">
    <property type="protein sequence ID" value="CAB4157008.1"/>
    <property type="molecule type" value="Genomic_DNA"/>
</dbReference>
<organism evidence="1">
    <name type="scientific">uncultured Caudovirales phage</name>
    <dbReference type="NCBI Taxonomy" id="2100421"/>
    <lineage>
        <taxon>Viruses</taxon>
        <taxon>Duplodnaviria</taxon>
        <taxon>Heunggongvirae</taxon>
        <taxon>Uroviricota</taxon>
        <taxon>Caudoviricetes</taxon>
        <taxon>Peduoviridae</taxon>
        <taxon>Maltschvirus</taxon>
        <taxon>Maltschvirus maltsch</taxon>
    </lineage>
</organism>